<dbReference type="PROSITE" id="PS51318">
    <property type="entry name" value="TAT"/>
    <property type="match status" value="1"/>
</dbReference>
<dbReference type="InterPro" id="IPR036188">
    <property type="entry name" value="FAD/NAD-bd_sf"/>
</dbReference>
<organism evidence="1">
    <name type="scientific">marine metagenome</name>
    <dbReference type="NCBI Taxonomy" id="408172"/>
    <lineage>
        <taxon>unclassified sequences</taxon>
        <taxon>metagenomes</taxon>
        <taxon>ecological metagenomes</taxon>
    </lineage>
</organism>
<dbReference type="EMBL" id="UINC01014577">
    <property type="protein sequence ID" value="SVA62081.1"/>
    <property type="molecule type" value="Genomic_DNA"/>
</dbReference>
<dbReference type="Pfam" id="PF13450">
    <property type="entry name" value="NAD_binding_8"/>
    <property type="match status" value="1"/>
</dbReference>
<evidence type="ECO:0000313" key="1">
    <source>
        <dbReference type="EMBL" id="SVA62081.1"/>
    </source>
</evidence>
<reference evidence="1" key="1">
    <citation type="submission" date="2018-05" db="EMBL/GenBank/DDBJ databases">
        <authorList>
            <person name="Lanie J.A."/>
            <person name="Ng W.-L."/>
            <person name="Kazmierczak K.M."/>
            <person name="Andrzejewski T.M."/>
            <person name="Davidsen T.M."/>
            <person name="Wayne K.J."/>
            <person name="Tettelin H."/>
            <person name="Glass J.I."/>
            <person name="Rusch D."/>
            <person name="Podicherti R."/>
            <person name="Tsui H.-C.T."/>
            <person name="Winkler M.E."/>
        </authorList>
    </citation>
    <scope>NUCLEOTIDE SEQUENCE</scope>
</reference>
<sequence length="472" mass="53037">MNGKITRRDFLNGTQVAIGASLLTPWTEVFGAHASSVQLGADYYPPAKTGLRGSHDGSWETMHERVIGATWPKGDPEQEYDLVVVGGGISGLSAAHFFRRENPSARILVLDNHDDFGGHAKRNEFQMNGETRIGYGGTESIDTPSGYADVSKELLKDIGIDVERFYDYYDQELYNSLNLSYAIAYDSETYGARKLVRGYGSRPWEEFAADTPMSERGQADLVRAFNAEVDYLPGMSREEKVGLLSRISYRTYLRDYVKVDEQVLEMYQRWGMSFWCVGMDEVPAIYILGYSDGGGLPGLEHTVTREGGRGSEPYIFHFPDGNASVARLLVRKLIPEALPGSTMEDSVTARLDYSRLDQEGADLQIRLNSTVVNAEHTGDSRAVDVTYVHSGTAHTVRAKQCIMACYNSAIPYMCPELPERQRQGLAYNVKIPLTYTKVMIPHWRWFADLGLRFVFYTNDFFKQVELDYPVSL</sequence>
<gene>
    <name evidence="1" type="ORF">METZ01_LOCUS114935</name>
</gene>
<dbReference type="InterPro" id="IPR006311">
    <property type="entry name" value="TAT_signal"/>
</dbReference>
<feature type="non-terminal residue" evidence="1">
    <location>
        <position position="472"/>
    </location>
</feature>
<accession>A0A381XC42</accession>
<evidence type="ECO:0008006" key="2">
    <source>
        <dbReference type="Google" id="ProtNLM"/>
    </source>
</evidence>
<protein>
    <recommendedName>
        <fullName evidence="2">Amine oxidase domain-containing protein</fullName>
    </recommendedName>
</protein>
<dbReference type="AlphaFoldDB" id="A0A381XC42"/>
<dbReference type="Gene3D" id="3.90.660.10">
    <property type="match status" value="1"/>
</dbReference>
<dbReference type="Gene3D" id="3.50.50.60">
    <property type="entry name" value="FAD/NAD(P)-binding domain"/>
    <property type="match status" value="1"/>
</dbReference>
<name>A0A381XC42_9ZZZZ</name>
<proteinExistence type="predicted"/>
<dbReference type="Gene3D" id="1.10.405.10">
    <property type="entry name" value="Guanine Nucleotide Dissociation Inhibitor, domain 1"/>
    <property type="match status" value="1"/>
</dbReference>
<dbReference type="SUPFAM" id="SSF51905">
    <property type="entry name" value="FAD/NAD(P)-binding domain"/>
    <property type="match status" value="1"/>
</dbReference>